<evidence type="ECO:0000313" key="2">
    <source>
        <dbReference type="EMBL" id="KAF5319803.1"/>
    </source>
</evidence>
<evidence type="ECO:0000313" key="3">
    <source>
        <dbReference type="Proteomes" id="UP000541558"/>
    </source>
</evidence>
<feature type="compositionally biased region" description="Low complexity" evidence="1">
    <location>
        <begin position="550"/>
        <end position="566"/>
    </location>
</feature>
<gene>
    <name evidence="2" type="ORF">D9611_012895</name>
</gene>
<feature type="compositionally biased region" description="Low complexity" evidence="1">
    <location>
        <begin position="589"/>
        <end position="618"/>
    </location>
</feature>
<name>A0A8H5BB07_9AGAR</name>
<dbReference type="OrthoDB" id="3268838at2759"/>
<comment type="caution">
    <text evidence="2">The sequence shown here is derived from an EMBL/GenBank/DDBJ whole genome shotgun (WGS) entry which is preliminary data.</text>
</comment>
<keyword evidence="3" id="KW-1185">Reference proteome</keyword>
<sequence length="694" mass="78330">MPEYREVTAHYNHITTFLSVLTATGSTNVVRIWVDPSLKNAEKDLSPNKCIISLDAASEITRGSLGSQEPVYPTCLPPGTDLTALSFKAVSMTPRAVRLDFTVVQFQLAFLTHTSVQIFAPHLWNIVERTPHTRRNYRVGIAFEFQSHTMAFVSLDNLFQPHWRLTTPEFPVASADVYHDFPRFLSDVALWLEQRAHLAKRNLATEIIRGDGGKYQFPGEKQKRSVFGGIGKYTVLELSFIAGLSPFLTEGDVFTDASRTARFILAFWCFARRSQEEIMSLIRPCIIDGALAPTNKQRERYPKSWLYVYAKDRMRVPPRMVSLLDNYELCLRESPAGCRMWDWYEPVYMKGAWDYLKSEAPDPLTVDLISGLGRLIFGQKKWCSFGIGNAAPASGRIDPITEFFTRRDLFPSQSPNLKLSHYDTLLPKEIHHFWKFRTVSCWHSPVKTISDYWSIVPAFPVGFSKPYFGERRSYADFTEVVGQEYAHQLFKYIIYHTELVAIGPLEYRGNATSIVTIHGEKLVSPVEGDRAKILCDLQINLKLAAAAHRPSTSSEPSDPSSSSSPAPTTPPAHCTSLPPSDFITPPTSPSSLVHSHPSLLSSPSPSTPSRTSLKSLLKSPKRKAREEVQVPSRPRKRGPYMTSNREMLSASSNLEKENMDDLGGARRSRSSLLFPPGFFAREKRKYVRKSHVRT</sequence>
<reference evidence="2 3" key="1">
    <citation type="journal article" date="2020" name="ISME J.">
        <title>Uncovering the hidden diversity of litter-decomposition mechanisms in mushroom-forming fungi.</title>
        <authorList>
            <person name="Floudas D."/>
            <person name="Bentzer J."/>
            <person name="Ahren D."/>
            <person name="Johansson T."/>
            <person name="Persson P."/>
            <person name="Tunlid A."/>
        </authorList>
    </citation>
    <scope>NUCLEOTIDE SEQUENCE [LARGE SCALE GENOMIC DNA]</scope>
    <source>
        <strain evidence="2 3">CBS 175.51</strain>
    </source>
</reference>
<protein>
    <submittedName>
        <fullName evidence="2">Uncharacterized protein</fullName>
    </submittedName>
</protein>
<feature type="region of interest" description="Disordered" evidence="1">
    <location>
        <begin position="548"/>
        <end position="672"/>
    </location>
</feature>
<dbReference type="AlphaFoldDB" id="A0A8H5BB07"/>
<organism evidence="2 3">
    <name type="scientific">Ephemerocybe angulata</name>
    <dbReference type="NCBI Taxonomy" id="980116"/>
    <lineage>
        <taxon>Eukaryota</taxon>
        <taxon>Fungi</taxon>
        <taxon>Dikarya</taxon>
        <taxon>Basidiomycota</taxon>
        <taxon>Agaricomycotina</taxon>
        <taxon>Agaricomycetes</taxon>
        <taxon>Agaricomycetidae</taxon>
        <taxon>Agaricales</taxon>
        <taxon>Agaricineae</taxon>
        <taxon>Psathyrellaceae</taxon>
        <taxon>Ephemerocybe</taxon>
    </lineage>
</organism>
<dbReference type="Proteomes" id="UP000541558">
    <property type="component" value="Unassembled WGS sequence"/>
</dbReference>
<accession>A0A8H5BB07</accession>
<feature type="compositionally biased region" description="Polar residues" evidence="1">
    <location>
        <begin position="641"/>
        <end position="653"/>
    </location>
</feature>
<evidence type="ECO:0000256" key="1">
    <source>
        <dbReference type="SAM" id="MobiDB-lite"/>
    </source>
</evidence>
<dbReference type="EMBL" id="JAACJK010000173">
    <property type="protein sequence ID" value="KAF5319803.1"/>
    <property type="molecule type" value="Genomic_DNA"/>
</dbReference>
<proteinExistence type="predicted"/>